<dbReference type="SUPFAM" id="SSF54236">
    <property type="entry name" value="Ubiquitin-like"/>
    <property type="match status" value="1"/>
</dbReference>
<evidence type="ECO:0000313" key="4">
    <source>
        <dbReference type="EMBL" id="GIY46433.1"/>
    </source>
</evidence>
<dbReference type="InterPro" id="IPR029071">
    <property type="entry name" value="Ubiquitin-like_domsf"/>
</dbReference>
<evidence type="ECO:0000313" key="5">
    <source>
        <dbReference type="Proteomes" id="UP001054837"/>
    </source>
</evidence>
<dbReference type="SMART" id="SM00727">
    <property type="entry name" value="STI1"/>
    <property type="match status" value="4"/>
</dbReference>
<proteinExistence type="predicted"/>
<evidence type="ECO:0000259" key="3">
    <source>
        <dbReference type="PROSITE" id="PS50053"/>
    </source>
</evidence>
<dbReference type="Gene3D" id="1.10.260.100">
    <property type="match status" value="2"/>
</dbReference>
<dbReference type="Pfam" id="PF00627">
    <property type="entry name" value="UBA"/>
    <property type="match status" value="1"/>
</dbReference>
<feature type="domain" description="UBA" evidence="2">
    <location>
        <begin position="492"/>
        <end position="536"/>
    </location>
</feature>
<dbReference type="InterPro" id="IPR015940">
    <property type="entry name" value="UBA"/>
</dbReference>
<dbReference type="FunFam" id="1.10.260.100:FF:000001">
    <property type="entry name" value="Ubiquilin 1"/>
    <property type="match status" value="1"/>
</dbReference>
<dbReference type="SMART" id="SM00213">
    <property type="entry name" value="UBQ"/>
    <property type="match status" value="1"/>
</dbReference>
<dbReference type="InterPro" id="IPR006636">
    <property type="entry name" value="STI1_HS-bd"/>
</dbReference>
<reference evidence="4 5" key="1">
    <citation type="submission" date="2021-06" db="EMBL/GenBank/DDBJ databases">
        <title>Caerostris darwini draft genome.</title>
        <authorList>
            <person name="Kono N."/>
            <person name="Arakawa K."/>
        </authorList>
    </citation>
    <scope>NUCLEOTIDE SEQUENCE [LARGE SCALE GENOMIC DNA]</scope>
</reference>
<gene>
    <name evidence="4" type="primary">UBQLN2</name>
    <name evidence="4" type="ORF">CDAR_585921</name>
</gene>
<feature type="region of interest" description="Disordered" evidence="1">
    <location>
        <begin position="1"/>
        <end position="52"/>
    </location>
</feature>
<dbReference type="Proteomes" id="UP001054837">
    <property type="component" value="Unassembled WGS sequence"/>
</dbReference>
<protein>
    <recommendedName>
        <fullName evidence="6">Ubiquilin-1</fullName>
    </recommendedName>
</protein>
<dbReference type="Pfam" id="PF00240">
    <property type="entry name" value="ubiquitin"/>
    <property type="match status" value="1"/>
</dbReference>
<dbReference type="FunFam" id="1.10.260.100:FF:000003">
    <property type="entry name" value="Ubiquilin 1"/>
    <property type="match status" value="1"/>
</dbReference>
<evidence type="ECO:0000259" key="2">
    <source>
        <dbReference type="PROSITE" id="PS50030"/>
    </source>
</evidence>
<dbReference type="InterPro" id="IPR015496">
    <property type="entry name" value="Ubiquilin"/>
</dbReference>
<dbReference type="CDD" id="cd14399">
    <property type="entry name" value="UBA_PLICs"/>
    <property type="match status" value="1"/>
</dbReference>
<dbReference type="Pfam" id="PF23195">
    <property type="entry name" value="UBQLN1"/>
    <property type="match status" value="1"/>
</dbReference>
<feature type="compositionally biased region" description="Low complexity" evidence="1">
    <location>
        <begin position="306"/>
        <end position="322"/>
    </location>
</feature>
<dbReference type="PROSITE" id="PS50053">
    <property type="entry name" value="UBIQUITIN_2"/>
    <property type="match status" value="1"/>
</dbReference>
<dbReference type="Gene3D" id="3.10.20.90">
    <property type="entry name" value="Phosphatidylinositol 3-kinase Catalytic Subunit, Chain A, domain 1"/>
    <property type="match status" value="1"/>
</dbReference>
<dbReference type="InterPro" id="IPR009060">
    <property type="entry name" value="UBA-like_sf"/>
</dbReference>
<name>A0AAV4TII8_9ARAC</name>
<accession>A0AAV4TII8</accession>
<comment type="caution">
    <text evidence="4">The sequence shown here is derived from an EMBL/GenBank/DDBJ whole genome shotgun (WGS) entry which is preliminary data.</text>
</comment>
<evidence type="ECO:0000256" key="1">
    <source>
        <dbReference type="SAM" id="MobiDB-lite"/>
    </source>
</evidence>
<sequence>MAEEVPDISVIDKIKAEPDDENDLLNSSGERSPKRSKRSNDPLAVKSEHEDGFERSDRIKITVKSTKESYKIPVPKDAKIRELKMLVSPLFKLNVDQICLISSGEILKDEEMVSNCVSDIPGQNIVHLVVKSKAATPASSGNLPFGLNAFGGVSGLGNLGLGSPNFVEVQDKMQKELLKNPELFQQVISNPFVQSMMENPEYIRQIVTTNPHMQEFLEKKPELSDILSNPEVLRNTMEYARNPSMLQELIQNRIDIAANSSSEAKAADSSKEAEKATDVEKSKSPSKSESASKSESKEEEPKSGETNSNTDSPTTSTSSLFTTPGLQNIMQQMIQNPQLVQEMLSAPYMSSMMEALAANPEVASQVMLNNPIFSNNTGVQSWMQHALPTFIKQMQNPEMQKFITNPQALSAMMNIHQGLDQLQQAAPDVFNMFPGQPPVTPLISRVAEERSNISANSANEPSELNTSSQDTFSLFMRNMVNVMAQGQNNDSPYEERYKSQLEQMQVMGFVNKQANLQALIATFGDVNAAVERLLFQVQ</sequence>
<dbReference type="AlphaFoldDB" id="A0AAV4TII8"/>
<dbReference type="GO" id="GO:0005829">
    <property type="term" value="C:cytosol"/>
    <property type="evidence" value="ECO:0007669"/>
    <property type="project" value="TreeGrafter"/>
</dbReference>
<dbReference type="EMBL" id="BPLQ01009763">
    <property type="protein sequence ID" value="GIY46433.1"/>
    <property type="molecule type" value="Genomic_DNA"/>
</dbReference>
<feature type="domain" description="Ubiquitin-like" evidence="3">
    <location>
        <begin position="59"/>
        <end position="135"/>
    </location>
</feature>
<evidence type="ECO:0008006" key="6">
    <source>
        <dbReference type="Google" id="ProtNLM"/>
    </source>
</evidence>
<feature type="region of interest" description="Disordered" evidence="1">
    <location>
        <begin position="261"/>
        <end position="322"/>
    </location>
</feature>
<dbReference type="InterPro" id="IPR000626">
    <property type="entry name" value="Ubiquitin-like_dom"/>
</dbReference>
<dbReference type="Gene3D" id="1.10.8.10">
    <property type="entry name" value="DNA helicase RuvA subunit, C-terminal domain"/>
    <property type="match status" value="1"/>
</dbReference>
<dbReference type="PANTHER" id="PTHR10677">
    <property type="entry name" value="UBIQUILIN"/>
    <property type="match status" value="1"/>
</dbReference>
<dbReference type="PANTHER" id="PTHR10677:SF3">
    <property type="entry name" value="FI07626P-RELATED"/>
    <property type="match status" value="1"/>
</dbReference>
<dbReference type="SUPFAM" id="SSF46934">
    <property type="entry name" value="UBA-like"/>
    <property type="match status" value="1"/>
</dbReference>
<dbReference type="GO" id="GO:0006511">
    <property type="term" value="P:ubiquitin-dependent protein catabolic process"/>
    <property type="evidence" value="ECO:0007669"/>
    <property type="project" value="TreeGrafter"/>
</dbReference>
<feature type="compositionally biased region" description="Basic and acidic residues" evidence="1">
    <location>
        <begin position="290"/>
        <end position="303"/>
    </location>
</feature>
<dbReference type="GO" id="GO:0031593">
    <property type="term" value="F:polyubiquitin modification-dependent protein binding"/>
    <property type="evidence" value="ECO:0007669"/>
    <property type="project" value="TreeGrafter"/>
</dbReference>
<dbReference type="PROSITE" id="PS50030">
    <property type="entry name" value="UBA"/>
    <property type="match status" value="1"/>
</dbReference>
<feature type="compositionally biased region" description="Basic and acidic residues" evidence="1">
    <location>
        <begin position="265"/>
        <end position="283"/>
    </location>
</feature>
<organism evidence="4 5">
    <name type="scientific">Caerostris darwini</name>
    <dbReference type="NCBI Taxonomy" id="1538125"/>
    <lineage>
        <taxon>Eukaryota</taxon>
        <taxon>Metazoa</taxon>
        <taxon>Ecdysozoa</taxon>
        <taxon>Arthropoda</taxon>
        <taxon>Chelicerata</taxon>
        <taxon>Arachnida</taxon>
        <taxon>Araneae</taxon>
        <taxon>Araneomorphae</taxon>
        <taxon>Entelegynae</taxon>
        <taxon>Araneoidea</taxon>
        <taxon>Araneidae</taxon>
        <taxon>Caerostris</taxon>
    </lineage>
</organism>
<dbReference type="SMART" id="SM00165">
    <property type="entry name" value="UBA"/>
    <property type="match status" value="1"/>
</dbReference>
<keyword evidence="5" id="KW-1185">Reference proteome</keyword>